<dbReference type="InParanoid" id="G0QK97"/>
<dbReference type="EC" id="2.3.1.157" evidence="8"/>
<evidence type="ECO:0000313" key="8">
    <source>
        <dbReference type="EMBL" id="EGR34357.1"/>
    </source>
</evidence>
<dbReference type="Proteomes" id="UP000008983">
    <property type="component" value="Unassembled WGS sequence"/>
</dbReference>
<dbReference type="SMART" id="SM00220">
    <property type="entry name" value="S_TKc"/>
    <property type="match status" value="1"/>
</dbReference>
<sequence length="453" mass="52843">MFLEYCADGDLKSHLEKRGGKLPESEAVQYFRQICEGFKELYKNNIIHRDIKPANILLHKGVAHITDFGFARCLDSTGMNSQLKLTYLGTPLYMSPQILAEENFSSKCDIWSLGMMFYELLYGRTPWTGKTPSELLENIKKKQLEFAENPARSDIVKDMLRKMLVISDQERINWEELFQHKIIKFDNEEVKRNLAEIDNNEGDLLFKSVARNEYYVNQTRVIGVNKKAGVKAFSNNYEEQKQQNNKQEEQQADMQVNRSEKLNIGEVSLIGFQHLLDIMTDKILQQDFTQEQWIIYKESKDYQETLKILIYIYIFMAVILETSIGDLTIDLYTEDAPLASKNFIKLCKRKHYNNALFYDIQKNYLTQIKTKNPTTIYGQDTCFKDEISPNLKHDRIGVVSTSNQFKNQNNSEFFITLSEQKLKHLDGKHSIFGQISEGFEILQKFNQNIIVDE</sequence>
<dbReference type="eggNOG" id="KOG0415">
    <property type="taxonomic scope" value="Eukaryota"/>
</dbReference>
<dbReference type="AlphaFoldDB" id="G0QK97"/>
<dbReference type="InterPro" id="IPR000719">
    <property type="entry name" value="Prot_kinase_dom"/>
</dbReference>
<dbReference type="FunFam" id="1.10.510.10:FF:000737">
    <property type="entry name" value="Protein kinase, putative"/>
    <property type="match status" value="1"/>
</dbReference>
<dbReference type="GO" id="GO:0019134">
    <property type="term" value="F:glucosamine-1-phosphate N-acetyltransferase activity"/>
    <property type="evidence" value="ECO:0007669"/>
    <property type="project" value="UniProtKB-EC"/>
</dbReference>
<dbReference type="GO" id="GO:0000407">
    <property type="term" value="C:phagophore assembly site"/>
    <property type="evidence" value="ECO:0007669"/>
    <property type="project" value="TreeGrafter"/>
</dbReference>
<dbReference type="OrthoDB" id="346907at2759"/>
<dbReference type="PANTHER" id="PTHR24348:SF22">
    <property type="entry name" value="NON-SPECIFIC SERINE_THREONINE PROTEIN KINASE"/>
    <property type="match status" value="1"/>
</dbReference>
<feature type="domain" description="Protein kinase" evidence="6">
    <location>
        <begin position="1"/>
        <end position="183"/>
    </location>
</feature>
<dbReference type="EMBL" id="GL983141">
    <property type="protein sequence ID" value="EGR34357.1"/>
    <property type="molecule type" value="Genomic_DNA"/>
</dbReference>
<dbReference type="InterPro" id="IPR029000">
    <property type="entry name" value="Cyclophilin-like_dom_sf"/>
</dbReference>
<gene>
    <name evidence="8" type="ORF">IMG5_014790</name>
</gene>
<accession>G0QK97</accession>
<dbReference type="PROSITE" id="PS50072">
    <property type="entry name" value="CSA_PPIASE_2"/>
    <property type="match status" value="1"/>
</dbReference>
<protein>
    <submittedName>
        <fullName evidence="8">Protein kinase domain protein</fullName>
        <ecNumber evidence="8">2.3.1.157</ecNumber>
        <ecNumber evidence="8">2.7.10.1</ecNumber>
        <ecNumber evidence="8">5.2.1.8</ecNumber>
    </submittedName>
</protein>
<dbReference type="GeneID" id="14910548"/>
<evidence type="ECO:0000256" key="4">
    <source>
        <dbReference type="ARBA" id="ARBA00022840"/>
    </source>
</evidence>
<evidence type="ECO:0000256" key="5">
    <source>
        <dbReference type="SAM" id="Coils"/>
    </source>
</evidence>
<dbReference type="PANTHER" id="PTHR24348">
    <property type="entry name" value="SERINE/THREONINE-PROTEIN KINASE UNC-51-RELATED"/>
    <property type="match status" value="1"/>
</dbReference>
<keyword evidence="5" id="KW-0175">Coiled coil</keyword>
<dbReference type="GO" id="GO:0005776">
    <property type="term" value="C:autophagosome"/>
    <property type="evidence" value="ECO:0007669"/>
    <property type="project" value="TreeGrafter"/>
</dbReference>
<dbReference type="STRING" id="857967.G0QK97"/>
<evidence type="ECO:0000256" key="2">
    <source>
        <dbReference type="ARBA" id="ARBA00022741"/>
    </source>
</evidence>
<keyword evidence="3 8" id="KW-0418">Kinase</keyword>
<dbReference type="Gene3D" id="2.40.100.10">
    <property type="entry name" value="Cyclophilin-like"/>
    <property type="match status" value="1"/>
</dbReference>
<evidence type="ECO:0000313" key="9">
    <source>
        <dbReference type="Proteomes" id="UP000008983"/>
    </source>
</evidence>
<feature type="coiled-coil region" evidence="5">
    <location>
        <begin position="230"/>
        <end position="257"/>
    </location>
</feature>
<proteinExistence type="predicted"/>
<dbReference type="GO" id="GO:0016020">
    <property type="term" value="C:membrane"/>
    <property type="evidence" value="ECO:0007669"/>
    <property type="project" value="TreeGrafter"/>
</dbReference>
<dbReference type="PROSITE" id="PS00108">
    <property type="entry name" value="PROTEIN_KINASE_ST"/>
    <property type="match status" value="1"/>
</dbReference>
<dbReference type="eggNOG" id="KOG0595">
    <property type="taxonomic scope" value="Eukaryota"/>
</dbReference>
<dbReference type="SUPFAM" id="SSF56112">
    <property type="entry name" value="Protein kinase-like (PK-like)"/>
    <property type="match status" value="1"/>
</dbReference>
<dbReference type="GO" id="GO:0000045">
    <property type="term" value="P:autophagosome assembly"/>
    <property type="evidence" value="ECO:0007669"/>
    <property type="project" value="TreeGrafter"/>
</dbReference>
<dbReference type="GO" id="GO:0005524">
    <property type="term" value="F:ATP binding"/>
    <property type="evidence" value="ECO:0007669"/>
    <property type="project" value="UniProtKB-KW"/>
</dbReference>
<dbReference type="PRINTS" id="PR00153">
    <property type="entry name" value="CSAPPISMRASE"/>
</dbReference>
<name>G0QK97_ICHMU</name>
<dbReference type="PROSITE" id="PS50011">
    <property type="entry name" value="PROTEIN_KINASE_DOM"/>
    <property type="match status" value="1"/>
</dbReference>
<dbReference type="EC" id="5.2.1.8" evidence="8"/>
<dbReference type="GO" id="GO:0005829">
    <property type="term" value="C:cytosol"/>
    <property type="evidence" value="ECO:0007669"/>
    <property type="project" value="TreeGrafter"/>
</dbReference>
<keyword evidence="8" id="KW-0012">Acyltransferase</keyword>
<dbReference type="InterPro" id="IPR008271">
    <property type="entry name" value="Ser/Thr_kinase_AS"/>
</dbReference>
<dbReference type="GO" id="GO:0004674">
    <property type="term" value="F:protein serine/threonine kinase activity"/>
    <property type="evidence" value="ECO:0007669"/>
    <property type="project" value="InterPro"/>
</dbReference>
<dbReference type="Pfam" id="PF00160">
    <property type="entry name" value="Pro_isomerase"/>
    <property type="match status" value="1"/>
</dbReference>
<feature type="domain" description="PPIase cyclophilin-type" evidence="7">
    <location>
        <begin position="314"/>
        <end position="447"/>
    </location>
</feature>
<keyword evidence="2" id="KW-0547">Nucleotide-binding</keyword>
<dbReference type="GO" id="GO:0004714">
    <property type="term" value="F:transmembrane receptor protein tyrosine kinase activity"/>
    <property type="evidence" value="ECO:0007669"/>
    <property type="project" value="UniProtKB-EC"/>
</dbReference>
<dbReference type="EC" id="2.7.10.1" evidence="8"/>
<dbReference type="InterPro" id="IPR011009">
    <property type="entry name" value="Kinase-like_dom_sf"/>
</dbReference>
<keyword evidence="4" id="KW-0067">ATP-binding</keyword>
<dbReference type="GO" id="GO:0010506">
    <property type="term" value="P:regulation of autophagy"/>
    <property type="evidence" value="ECO:0007669"/>
    <property type="project" value="InterPro"/>
</dbReference>
<keyword evidence="9" id="KW-1185">Reference proteome</keyword>
<dbReference type="InterPro" id="IPR045269">
    <property type="entry name" value="Atg1-like"/>
</dbReference>
<dbReference type="InterPro" id="IPR002130">
    <property type="entry name" value="Cyclophilin-type_PPIase_dom"/>
</dbReference>
<evidence type="ECO:0000259" key="7">
    <source>
        <dbReference type="PROSITE" id="PS50072"/>
    </source>
</evidence>
<keyword evidence="1 8" id="KW-0808">Transferase</keyword>
<dbReference type="Pfam" id="PF00069">
    <property type="entry name" value="Pkinase"/>
    <property type="match status" value="1"/>
</dbReference>
<evidence type="ECO:0000256" key="1">
    <source>
        <dbReference type="ARBA" id="ARBA00022679"/>
    </source>
</evidence>
<dbReference type="SUPFAM" id="SSF50891">
    <property type="entry name" value="Cyclophilin-like"/>
    <property type="match status" value="1"/>
</dbReference>
<reference evidence="8 9" key="1">
    <citation type="submission" date="2011-07" db="EMBL/GenBank/DDBJ databases">
        <authorList>
            <person name="Coyne R."/>
            <person name="Brami D."/>
            <person name="Johnson J."/>
            <person name="Hostetler J."/>
            <person name="Hannick L."/>
            <person name="Clark T."/>
            <person name="Cassidy-Hanley D."/>
            <person name="Inman J."/>
        </authorList>
    </citation>
    <scope>NUCLEOTIDE SEQUENCE [LARGE SCALE GENOMIC DNA]</scope>
    <source>
        <strain evidence="8 9">G5</strain>
    </source>
</reference>
<dbReference type="RefSeq" id="XP_004039661.1">
    <property type="nucleotide sequence ID" value="XM_004039613.1"/>
</dbReference>
<evidence type="ECO:0000256" key="3">
    <source>
        <dbReference type="ARBA" id="ARBA00022777"/>
    </source>
</evidence>
<organism evidence="8 9">
    <name type="scientific">Ichthyophthirius multifiliis</name>
    <name type="common">White spot disease agent</name>
    <name type="synonym">Ich</name>
    <dbReference type="NCBI Taxonomy" id="5932"/>
    <lineage>
        <taxon>Eukaryota</taxon>
        <taxon>Sar</taxon>
        <taxon>Alveolata</taxon>
        <taxon>Ciliophora</taxon>
        <taxon>Intramacronucleata</taxon>
        <taxon>Oligohymenophorea</taxon>
        <taxon>Hymenostomatida</taxon>
        <taxon>Ophryoglenina</taxon>
        <taxon>Ichthyophthirius</taxon>
    </lineage>
</organism>
<evidence type="ECO:0000259" key="6">
    <source>
        <dbReference type="PROSITE" id="PS50011"/>
    </source>
</evidence>
<keyword evidence="8" id="KW-0413">Isomerase</keyword>
<dbReference type="Gene3D" id="1.10.510.10">
    <property type="entry name" value="Transferase(Phosphotransferase) domain 1"/>
    <property type="match status" value="1"/>
</dbReference>
<dbReference type="GO" id="GO:0003755">
    <property type="term" value="F:peptidyl-prolyl cis-trans isomerase activity"/>
    <property type="evidence" value="ECO:0007669"/>
    <property type="project" value="UniProtKB-EC"/>
</dbReference>